<feature type="transmembrane region" description="Helical" evidence="2">
    <location>
        <begin position="12"/>
        <end position="33"/>
    </location>
</feature>
<dbReference type="FunFam" id="3.30.70.270:FF:000001">
    <property type="entry name" value="Diguanylate cyclase domain protein"/>
    <property type="match status" value="1"/>
</dbReference>
<evidence type="ECO:0000256" key="2">
    <source>
        <dbReference type="SAM" id="Phobius"/>
    </source>
</evidence>
<evidence type="ECO:0000313" key="4">
    <source>
        <dbReference type="EMBL" id="NDY91697.1"/>
    </source>
</evidence>
<dbReference type="InterPro" id="IPR000160">
    <property type="entry name" value="GGDEF_dom"/>
</dbReference>
<keyword evidence="2" id="KW-0472">Membrane</keyword>
<dbReference type="PROSITE" id="PS50887">
    <property type="entry name" value="GGDEF"/>
    <property type="match status" value="1"/>
</dbReference>
<keyword evidence="2" id="KW-1133">Transmembrane helix</keyword>
<sequence length="396" mass="42142">MSRLPGPPLDAATLLFATALMGFVMAAFALSAARAMPAQRDSLRLWAGAMVATGVAFLLYYLRGHIDWYLSFIGGNAAAILIPSLLLRAQYQLVQAPPPRRALMATGVWGFGGVAVSAALQWDANLAAITMSSSLAAMALLYGRIMTSHPVARTLPGAPFAALVALACFISFTWRAAMALLGELPPINITRTSDGPAHLGSLVAGGLFIAGASISFFSMAHELRRREVLEHARRDGLTGVLTRTAFFEAAEQLDPTRPCAVAMIDLDHFKQVNDEHGHANGDLALAHMARLIAGGVRGQDLVGRYGGEEFCVLLRHCGTTEALGFGERLVQQARRSAVRLPDGRRLQCTLSVGMACHPGQDGGVPAPAFQLDALLRQADNALYRAKHAGRNQAVLA</sequence>
<dbReference type="PANTHER" id="PTHR45138:SF24">
    <property type="entry name" value="DIGUANYLATE CYCLASE DGCC-RELATED"/>
    <property type="match status" value="1"/>
</dbReference>
<dbReference type="InterPro" id="IPR050469">
    <property type="entry name" value="Diguanylate_Cyclase"/>
</dbReference>
<dbReference type="AlphaFoldDB" id="A0A7C9PGY6"/>
<protein>
    <recommendedName>
        <fullName evidence="1">diguanylate cyclase</fullName>
        <ecNumber evidence="1">2.7.7.65</ecNumber>
    </recommendedName>
</protein>
<dbReference type="GO" id="GO:1902201">
    <property type="term" value="P:negative regulation of bacterial-type flagellum-dependent cell motility"/>
    <property type="evidence" value="ECO:0007669"/>
    <property type="project" value="TreeGrafter"/>
</dbReference>
<dbReference type="SMART" id="SM00267">
    <property type="entry name" value="GGDEF"/>
    <property type="match status" value="1"/>
</dbReference>
<feature type="transmembrane region" description="Helical" evidence="2">
    <location>
        <begin position="45"/>
        <end position="62"/>
    </location>
</feature>
<evidence type="ECO:0000313" key="5">
    <source>
        <dbReference type="Proteomes" id="UP000484255"/>
    </source>
</evidence>
<dbReference type="Proteomes" id="UP000484255">
    <property type="component" value="Unassembled WGS sequence"/>
</dbReference>
<evidence type="ECO:0000259" key="3">
    <source>
        <dbReference type="PROSITE" id="PS50887"/>
    </source>
</evidence>
<dbReference type="EMBL" id="JAAGOH010000011">
    <property type="protein sequence ID" value="NDY91697.1"/>
    <property type="molecule type" value="Genomic_DNA"/>
</dbReference>
<feature type="transmembrane region" description="Helical" evidence="2">
    <location>
        <begin position="101"/>
        <end position="120"/>
    </location>
</feature>
<keyword evidence="5" id="KW-1185">Reference proteome</keyword>
<dbReference type="InterPro" id="IPR029787">
    <property type="entry name" value="Nucleotide_cyclase"/>
</dbReference>
<feature type="transmembrane region" description="Helical" evidence="2">
    <location>
        <begin position="68"/>
        <end position="89"/>
    </location>
</feature>
<accession>A0A7C9PGY6</accession>
<evidence type="ECO:0000256" key="1">
    <source>
        <dbReference type="ARBA" id="ARBA00012528"/>
    </source>
</evidence>
<dbReference type="Pfam" id="PF00990">
    <property type="entry name" value="GGDEF"/>
    <property type="match status" value="1"/>
</dbReference>
<dbReference type="SUPFAM" id="SSF55073">
    <property type="entry name" value="Nucleotide cyclase"/>
    <property type="match status" value="1"/>
</dbReference>
<dbReference type="Gene3D" id="3.30.70.270">
    <property type="match status" value="1"/>
</dbReference>
<feature type="domain" description="GGDEF" evidence="3">
    <location>
        <begin position="257"/>
        <end position="396"/>
    </location>
</feature>
<reference evidence="4 5" key="1">
    <citation type="submission" date="2020-02" db="EMBL/GenBank/DDBJ databases">
        <title>Ideonella bacterium strain TBM-1.</title>
        <authorList>
            <person name="Chen W.-M."/>
        </authorList>
    </citation>
    <scope>NUCLEOTIDE SEQUENCE [LARGE SCALE GENOMIC DNA]</scope>
    <source>
        <strain evidence="4 5">TBM-1</strain>
    </source>
</reference>
<dbReference type="GO" id="GO:0052621">
    <property type="term" value="F:diguanylate cyclase activity"/>
    <property type="evidence" value="ECO:0007669"/>
    <property type="project" value="UniProtKB-EC"/>
</dbReference>
<name>A0A7C9PGY6_9BURK</name>
<dbReference type="NCBIfam" id="TIGR00254">
    <property type="entry name" value="GGDEF"/>
    <property type="match status" value="1"/>
</dbReference>
<dbReference type="InterPro" id="IPR043128">
    <property type="entry name" value="Rev_trsase/Diguanyl_cyclase"/>
</dbReference>
<feature type="transmembrane region" description="Helical" evidence="2">
    <location>
        <begin position="126"/>
        <end position="145"/>
    </location>
</feature>
<comment type="caution">
    <text evidence="4">The sequence shown here is derived from an EMBL/GenBank/DDBJ whole genome shotgun (WGS) entry which is preliminary data.</text>
</comment>
<dbReference type="GO" id="GO:0043709">
    <property type="term" value="P:cell adhesion involved in single-species biofilm formation"/>
    <property type="evidence" value="ECO:0007669"/>
    <property type="project" value="TreeGrafter"/>
</dbReference>
<dbReference type="CDD" id="cd01949">
    <property type="entry name" value="GGDEF"/>
    <property type="match status" value="1"/>
</dbReference>
<dbReference type="RefSeq" id="WP_163457553.1">
    <property type="nucleotide sequence ID" value="NZ_JAAGOH010000011.1"/>
</dbReference>
<keyword evidence="2" id="KW-0812">Transmembrane</keyword>
<dbReference type="EC" id="2.7.7.65" evidence="1"/>
<dbReference type="GO" id="GO:0005886">
    <property type="term" value="C:plasma membrane"/>
    <property type="evidence" value="ECO:0007669"/>
    <property type="project" value="TreeGrafter"/>
</dbReference>
<organism evidence="4 5">
    <name type="scientific">Ideonella livida</name>
    <dbReference type="NCBI Taxonomy" id="2707176"/>
    <lineage>
        <taxon>Bacteria</taxon>
        <taxon>Pseudomonadati</taxon>
        <taxon>Pseudomonadota</taxon>
        <taxon>Betaproteobacteria</taxon>
        <taxon>Burkholderiales</taxon>
        <taxon>Sphaerotilaceae</taxon>
        <taxon>Ideonella</taxon>
    </lineage>
</organism>
<feature type="transmembrane region" description="Helical" evidence="2">
    <location>
        <begin position="157"/>
        <end position="177"/>
    </location>
</feature>
<gene>
    <name evidence="4" type="ORF">G3A44_10915</name>
</gene>
<proteinExistence type="predicted"/>
<feature type="transmembrane region" description="Helical" evidence="2">
    <location>
        <begin position="197"/>
        <end position="217"/>
    </location>
</feature>
<dbReference type="PANTHER" id="PTHR45138">
    <property type="entry name" value="REGULATORY COMPONENTS OF SENSORY TRANSDUCTION SYSTEM"/>
    <property type="match status" value="1"/>
</dbReference>